<name>A0A849SN10_UNCEI</name>
<gene>
    <name evidence="2" type="ORF">HOP12_07480</name>
</gene>
<proteinExistence type="predicted"/>
<reference evidence="2 3" key="1">
    <citation type="submission" date="2020-04" db="EMBL/GenBank/DDBJ databases">
        <title>Metagenomic profiling of ammonia- and methane-oxidizing microorganisms in a Dutch drinking water treatment plant.</title>
        <authorList>
            <person name="Poghosyan L."/>
            <person name="Leucker S."/>
        </authorList>
    </citation>
    <scope>NUCLEOTIDE SEQUENCE [LARGE SCALE GENOMIC DNA]</scope>
    <source>
        <strain evidence="2">S-RSF-IL-03</strain>
    </source>
</reference>
<evidence type="ECO:0000313" key="3">
    <source>
        <dbReference type="Proteomes" id="UP000580839"/>
    </source>
</evidence>
<dbReference type="AlphaFoldDB" id="A0A849SN10"/>
<dbReference type="EMBL" id="JABFRW010000086">
    <property type="protein sequence ID" value="NOT33994.1"/>
    <property type="molecule type" value="Genomic_DNA"/>
</dbReference>
<accession>A0A849SN10</accession>
<evidence type="ECO:0000256" key="1">
    <source>
        <dbReference type="SAM" id="MobiDB-lite"/>
    </source>
</evidence>
<dbReference type="Gene3D" id="3.40.50.300">
    <property type="entry name" value="P-loop containing nucleotide triphosphate hydrolases"/>
    <property type="match status" value="1"/>
</dbReference>
<feature type="region of interest" description="Disordered" evidence="1">
    <location>
        <begin position="324"/>
        <end position="351"/>
    </location>
</feature>
<dbReference type="InterPro" id="IPR027417">
    <property type="entry name" value="P-loop_NTPase"/>
</dbReference>
<feature type="compositionally biased region" description="Polar residues" evidence="1">
    <location>
        <begin position="327"/>
        <end position="339"/>
    </location>
</feature>
<comment type="caution">
    <text evidence="2">The sequence shown here is derived from an EMBL/GenBank/DDBJ whole genome shotgun (WGS) entry which is preliminary data.</text>
</comment>
<protein>
    <submittedName>
        <fullName evidence="2">Uncharacterized protein</fullName>
    </submittedName>
</protein>
<dbReference type="Proteomes" id="UP000580839">
    <property type="component" value="Unassembled WGS sequence"/>
</dbReference>
<sequence>MPREAQAFGVAAAVEQALAEPLGGRMHHVLVRLVTLCIEKRWPLTQVSEWLAAPANFLRAAQQSEDESLREYARVGFQQESKESLRALGARLNALFLWPGARQALCAPGSISFSDALAEPGLTVISTGSPPAGAERLARFFGALLLGKVVRAILSREVRPDTLPALFVAEEIQENLGPEEARQFGRLLAIARFKRAAVWVTGQSRSQLSAVDPGLVAALRANVGLQVQFRSSPEDAAAFAHLLPQQAEGETARRTLINCLTRLPQRHCYIAVRDIGQTAQLALAPRIDFDRFRAAGESLSPEARLAIRRGIAAVPRAEAVVSKARLSESQTHSTALSTDTEPEEGPFPALG</sequence>
<organism evidence="2 3">
    <name type="scientific">Eiseniibacteriota bacterium</name>
    <dbReference type="NCBI Taxonomy" id="2212470"/>
    <lineage>
        <taxon>Bacteria</taxon>
        <taxon>Candidatus Eiseniibacteriota</taxon>
    </lineage>
</organism>
<evidence type="ECO:0000313" key="2">
    <source>
        <dbReference type="EMBL" id="NOT33994.1"/>
    </source>
</evidence>